<dbReference type="Pfam" id="PF00082">
    <property type="entry name" value="Peptidase_S8"/>
    <property type="match status" value="1"/>
</dbReference>
<dbReference type="PROSITE" id="PS51892">
    <property type="entry name" value="SUBTILASE"/>
    <property type="match status" value="1"/>
</dbReference>
<feature type="domain" description="Subtilisin-like protease fibronectin type-III" evidence="11">
    <location>
        <begin position="648"/>
        <end position="747"/>
    </location>
</feature>
<keyword evidence="13" id="KW-1185">Reference proteome</keyword>
<dbReference type="PRINTS" id="PR00723">
    <property type="entry name" value="SUBTILISIN"/>
</dbReference>
<evidence type="ECO:0000259" key="10">
    <source>
        <dbReference type="Pfam" id="PF05922"/>
    </source>
</evidence>
<reference evidence="12 13" key="1">
    <citation type="submission" date="2024-04" db="EMBL/GenBank/DDBJ databases">
        <title>The reference genome of an endangered Asteraceae, Deinandra increscens subsp. villosa, native to the Central Coast of California.</title>
        <authorList>
            <person name="Guilliams M."/>
            <person name="Hasenstab-Lehman K."/>
            <person name="Meyer R."/>
            <person name="Mcevoy S."/>
        </authorList>
    </citation>
    <scope>NUCLEOTIDE SEQUENCE [LARGE SCALE GENOMIC DNA]</scope>
    <source>
        <tissue evidence="12">Leaf</tissue>
    </source>
</reference>
<feature type="chain" id="PRO_5042885693" evidence="8">
    <location>
        <begin position="24"/>
        <end position="761"/>
    </location>
</feature>
<feature type="active site" description="Charge relay system" evidence="6 7">
    <location>
        <position position="143"/>
    </location>
</feature>
<dbReference type="CDD" id="cd02120">
    <property type="entry name" value="PA_subtilisin_like"/>
    <property type="match status" value="1"/>
</dbReference>
<evidence type="ECO:0000256" key="1">
    <source>
        <dbReference type="ARBA" id="ARBA00011073"/>
    </source>
</evidence>
<dbReference type="SUPFAM" id="SSF52743">
    <property type="entry name" value="Subtilisin-like"/>
    <property type="match status" value="1"/>
</dbReference>
<organism evidence="12 13">
    <name type="scientific">Deinandra increscens subsp. villosa</name>
    <dbReference type="NCBI Taxonomy" id="3103831"/>
    <lineage>
        <taxon>Eukaryota</taxon>
        <taxon>Viridiplantae</taxon>
        <taxon>Streptophyta</taxon>
        <taxon>Embryophyta</taxon>
        <taxon>Tracheophyta</taxon>
        <taxon>Spermatophyta</taxon>
        <taxon>Magnoliopsida</taxon>
        <taxon>eudicotyledons</taxon>
        <taxon>Gunneridae</taxon>
        <taxon>Pentapetalae</taxon>
        <taxon>asterids</taxon>
        <taxon>campanulids</taxon>
        <taxon>Asterales</taxon>
        <taxon>Asteraceae</taxon>
        <taxon>Asteroideae</taxon>
        <taxon>Heliantheae alliance</taxon>
        <taxon>Madieae</taxon>
        <taxon>Madiinae</taxon>
        <taxon>Deinandra</taxon>
    </lineage>
</organism>
<evidence type="ECO:0000256" key="8">
    <source>
        <dbReference type="SAM" id="SignalP"/>
    </source>
</evidence>
<evidence type="ECO:0000256" key="5">
    <source>
        <dbReference type="ARBA" id="ARBA00022825"/>
    </source>
</evidence>
<dbReference type="Gene3D" id="2.60.40.2310">
    <property type="match status" value="1"/>
</dbReference>
<evidence type="ECO:0000313" key="13">
    <source>
        <dbReference type="Proteomes" id="UP001408789"/>
    </source>
</evidence>
<dbReference type="Gene3D" id="3.50.30.30">
    <property type="match status" value="1"/>
</dbReference>
<keyword evidence="2 7" id="KW-0645">Protease</keyword>
<feature type="active site" description="Charge relay system" evidence="6 7">
    <location>
        <position position="206"/>
    </location>
</feature>
<proteinExistence type="inferred from homology"/>
<evidence type="ECO:0000313" key="12">
    <source>
        <dbReference type="EMBL" id="KAK9075029.1"/>
    </source>
</evidence>
<dbReference type="PANTHER" id="PTHR10795">
    <property type="entry name" value="PROPROTEIN CONVERTASE SUBTILISIN/KEXIN"/>
    <property type="match status" value="1"/>
</dbReference>
<dbReference type="Pfam" id="PF05922">
    <property type="entry name" value="Inhibitor_I9"/>
    <property type="match status" value="1"/>
</dbReference>
<keyword evidence="3 8" id="KW-0732">Signal</keyword>
<evidence type="ECO:0000256" key="2">
    <source>
        <dbReference type="ARBA" id="ARBA00022670"/>
    </source>
</evidence>
<accession>A0AAP0H6P7</accession>
<feature type="signal peptide" evidence="8">
    <location>
        <begin position="1"/>
        <end position="23"/>
    </location>
</feature>
<evidence type="ECO:0000256" key="3">
    <source>
        <dbReference type="ARBA" id="ARBA00022729"/>
    </source>
</evidence>
<protein>
    <submittedName>
        <fullName evidence="12">Uncharacterized protein</fullName>
    </submittedName>
</protein>
<feature type="domain" description="Inhibitor I9" evidence="10">
    <location>
        <begin position="33"/>
        <end position="112"/>
    </location>
</feature>
<keyword evidence="5 7" id="KW-0720">Serine protease</keyword>
<dbReference type="AlphaFoldDB" id="A0AAP0H6P7"/>
<dbReference type="InterPro" id="IPR010259">
    <property type="entry name" value="S8pro/Inhibitor_I9"/>
</dbReference>
<dbReference type="Proteomes" id="UP001408789">
    <property type="component" value="Unassembled WGS sequence"/>
</dbReference>
<feature type="domain" description="Peptidase S8/S53" evidence="9">
    <location>
        <begin position="135"/>
        <end position="584"/>
    </location>
</feature>
<dbReference type="InterPro" id="IPR000209">
    <property type="entry name" value="Peptidase_S8/S53_dom"/>
</dbReference>
<evidence type="ECO:0000259" key="11">
    <source>
        <dbReference type="Pfam" id="PF17766"/>
    </source>
</evidence>
<dbReference type="GO" id="GO:0004252">
    <property type="term" value="F:serine-type endopeptidase activity"/>
    <property type="evidence" value="ECO:0007669"/>
    <property type="project" value="UniProtKB-UniRule"/>
</dbReference>
<dbReference type="FunFam" id="3.40.50.200:FF:000006">
    <property type="entry name" value="Subtilisin-like protease SBT1.5"/>
    <property type="match status" value="1"/>
</dbReference>
<dbReference type="InterPro" id="IPR045051">
    <property type="entry name" value="SBT"/>
</dbReference>
<dbReference type="InterPro" id="IPR034197">
    <property type="entry name" value="Peptidases_S8_3"/>
</dbReference>
<name>A0AAP0H6P7_9ASTR</name>
<dbReference type="PROSITE" id="PS00138">
    <property type="entry name" value="SUBTILASE_SER"/>
    <property type="match status" value="1"/>
</dbReference>
<dbReference type="InterPro" id="IPR023828">
    <property type="entry name" value="Peptidase_S8_Ser-AS"/>
</dbReference>
<evidence type="ECO:0000259" key="9">
    <source>
        <dbReference type="Pfam" id="PF00082"/>
    </source>
</evidence>
<dbReference type="Pfam" id="PF17766">
    <property type="entry name" value="fn3_6"/>
    <property type="match status" value="1"/>
</dbReference>
<dbReference type="InterPro" id="IPR037045">
    <property type="entry name" value="S8pro/Inhibitor_I9_sf"/>
</dbReference>
<gene>
    <name evidence="12" type="ORF">SSX86_003348</name>
</gene>
<evidence type="ECO:0000256" key="6">
    <source>
        <dbReference type="PIRSR" id="PIRSR615500-1"/>
    </source>
</evidence>
<comment type="similarity">
    <text evidence="1 7">Belongs to the peptidase S8 family.</text>
</comment>
<dbReference type="InterPro" id="IPR036852">
    <property type="entry name" value="Peptidase_S8/S53_dom_sf"/>
</dbReference>
<dbReference type="Gene3D" id="3.30.70.80">
    <property type="entry name" value="Peptidase S8 propeptide/proteinase inhibitor I9"/>
    <property type="match status" value="1"/>
</dbReference>
<dbReference type="GO" id="GO:0006508">
    <property type="term" value="P:proteolysis"/>
    <property type="evidence" value="ECO:0007669"/>
    <property type="project" value="UniProtKB-KW"/>
</dbReference>
<comment type="caution">
    <text evidence="12">The sequence shown here is derived from an EMBL/GenBank/DDBJ whole genome shotgun (WGS) entry which is preliminary data.</text>
</comment>
<evidence type="ECO:0000256" key="4">
    <source>
        <dbReference type="ARBA" id="ARBA00022801"/>
    </source>
</evidence>
<dbReference type="InterPro" id="IPR041469">
    <property type="entry name" value="Subtilisin-like_FN3"/>
</dbReference>
<feature type="active site" description="Charge relay system" evidence="6 7">
    <location>
        <position position="539"/>
    </location>
</feature>
<evidence type="ECO:0000256" key="7">
    <source>
        <dbReference type="PROSITE-ProRule" id="PRU01240"/>
    </source>
</evidence>
<dbReference type="EMBL" id="JBCNJP010000007">
    <property type="protein sequence ID" value="KAK9075029.1"/>
    <property type="molecule type" value="Genomic_DNA"/>
</dbReference>
<dbReference type="CDD" id="cd04852">
    <property type="entry name" value="Peptidases_S8_3"/>
    <property type="match status" value="1"/>
</dbReference>
<sequence>MEIFKMLHLLIFFSLFLDTKVISADDQNERKPYIVYMGASPAERTLTAMENDHTSLLLETIGDETVARESKLHSYGRSFNGFVANLLPHEAKQLAEKEGVLSVFPNTMCELHTTRSWDFIGMSLEGTKRNLQAESNMIIGVLDTGIWPLSPSFNDEGFGPPPPKWKGKCILGGNFTGCNNKLIGAQYSHISTMPGENLSPVDEVGHGTHTASTAAGVPVKSASVYGIGKGIARGGVHSARIAAYKVCWGGSCSEMDLLAGFDMAIADGVDVISVSIGGTPKQFFQDSIAIGAFHAMKKGIFVSCSAGNEGPHQLTVKNIAPWMITVGASSTDRQFVSDVKLGNGETIMGIAVNTFSSKMKKYPLISGTLAANASQSYRNARFVHFACYACDFDSLSDDLVKGKIVYCLGKNDQDVTLYNKRVAGLIVSRDKDYDIPSSFLIPGTTVSREEGLDIDKYINSTRTSVAIIRKTRSIKMADAPFVASFSSRGPQLITPNILKPDIVAPGLGILAAYSKLSSMSGHPDYDKRFVDYKIASGTSMACPHVAAAAAYVKSFHPTWSPAAIKSALMTTATPLKVNTIDKELASGSGLINPTKARNPGLVYDINMSAYIRFLCKVGYNSTTLGILIGGTKVYDCKNFKPTKGVDGLNYPSFHLQIESNVTTFSAVYKRIVKNVGSEKATYKAEVVSPEGLSIKVKPSTLSFDRLNKKRAFTVVLDGKFDRKDDSLLSGSVSWKNSKHSVVSPVVIYSASTVTRSSDWPD</sequence>
<dbReference type="Gene3D" id="3.40.50.200">
    <property type="entry name" value="Peptidase S8/S53 domain"/>
    <property type="match status" value="1"/>
</dbReference>
<dbReference type="InterPro" id="IPR015500">
    <property type="entry name" value="Peptidase_S8_subtilisin-rel"/>
</dbReference>
<keyword evidence="4 7" id="KW-0378">Hydrolase</keyword>